<evidence type="ECO:0000313" key="1">
    <source>
        <dbReference type="EMBL" id="EYC40885.1"/>
    </source>
</evidence>
<accession>A0A016WMK0</accession>
<organism evidence="1 2">
    <name type="scientific">Ancylostoma ceylanicum</name>
    <dbReference type="NCBI Taxonomy" id="53326"/>
    <lineage>
        <taxon>Eukaryota</taxon>
        <taxon>Metazoa</taxon>
        <taxon>Ecdysozoa</taxon>
        <taxon>Nematoda</taxon>
        <taxon>Chromadorea</taxon>
        <taxon>Rhabditida</taxon>
        <taxon>Rhabditina</taxon>
        <taxon>Rhabditomorpha</taxon>
        <taxon>Strongyloidea</taxon>
        <taxon>Ancylostomatidae</taxon>
        <taxon>Ancylostomatinae</taxon>
        <taxon>Ancylostoma</taxon>
    </lineage>
</organism>
<evidence type="ECO:0000313" key="2">
    <source>
        <dbReference type="Proteomes" id="UP000024635"/>
    </source>
</evidence>
<reference evidence="2" key="1">
    <citation type="journal article" date="2015" name="Nat. Genet.">
        <title>The genome and transcriptome of the zoonotic hookworm Ancylostoma ceylanicum identify infection-specific gene families.</title>
        <authorList>
            <person name="Schwarz E.M."/>
            <person name="Hu Y."/>
            <person name="Antoshechkin I."/>
            <person name="Miller M.M."/>
            <person name="Sternberg P.W."/>
            <person name="Aroian R.V."/>
        </authorList>
    </citation>
    <scope>NUCLEOTIDE SEQUENCE</scope>
    <source>
        <strain evidence="2">HY135</strain>
    </source>
</reference>
<sequence length="66" mass="7331">MIYAPHTTLPTLHPFVVGKFFGEDGLSHLTPAQVTAKNKDVLDCLYNSQLKFITCLIQLSVRLTSP</sequence>
<dbReference type="AlphaFoldDB" id="A0A016WMK0"/>
<proteinExistence type="predicted"/>
<comment type="caution">
    <text evidence="1">The sequence shown here is derived from an EMBL/GenBank/DDBJ whole genome shotgun (WGS) entry which is preliminary data.</text>
</comment>
<dbReference type="EMBL" id="JARK01000191">
    <property type="protein sequence ID" value="EYC40885.1"/>
    <property type="molecule type" value="Genomic_DNA"/>
</dbReference>
<dbReference type="Proteomes" id="UP000024635">
    <property type="component" value="Unassembled WGS sequence"/>
</dbReference>
<gene>
    <name evidence="1" type="primary">Acey_s0591.g392</name>
    <name evidence="1" type="ORF">Y032_0591g392</name>
</gene>
<keyword evidence="2" id="KW-1185">Reference proteome</keyword>
<protein>
    <submittedName>
        <fullName evidence="1">Uncharacterized protein</fullName>
    </submittedName>
</protein>
<name>A0A016WMK0_9BILA</name>